<dbReference type="EMBL" id="RJVU01069130">
    <property type="protein sequence ID" value="ROI74425.1"/>
    <property type="molecule type" value="Genomic_DNA"/>
</dbReference>
<feature type="coiled-coil region" evidence="7">
    <location>
        <begin position="239"/>
        <end position="266"/>
    </location>
</feature>
<dbReference type="Pfam" id="PF03357">
    <property type="entry name" value="Snf7"/>
    <property type="match status" value="1"/>
</dbReference>
<keyword evidence="7" id="KW-0175">Coiled coil</keyword>
<evidence type="ECO:0000256" key="3">
    <source>
        <dbReference type="ARBA" id="ARBA00022801"/>
    </source>
</evidence>
<evidence type="ECO:0000256" key="5">
    <source>
        <dbReference type="PIRSR" id="PIRSR600407-2"/>
    </source>
</evidence>
<evidence type="ECO:0000256" key="1">
    <source>
        <dbReference type="ARBA" id="ARBA00006190"/>
    </source>
</evidence>
<keyword evidence="5" id="KW-0547">Nucleotide-binding</keyword>
<accession>A0A3N0XP90</accession>
<comment type="similarity">
    <text evidence="1">Belongs to the SNF7 family.</text>
</comment>
<dbReference type="GO" id="GO:0007034">
    <property type="term" value="P:vacuolar transport"/>
    <property type="evidence" value="ECO:0007669"/>
    <property type="project" value="InterPro"/>
</dbReference>
<evidence type="ECO:0000313" key="11">
    <source>
        <dbReference type="Proteomes" id="UP000281406"/>
    </source>
</evidence>
<dbReference type="InterPro" id="IPR000407">
    <property type="entry name" value="GDA1_CD39_NTPase"/>
</dbReference>
<dbReference type="Gene3D" id="3.30.420.40">
    <property type="match status" value="1"/>
</dbReference>
<dbReference type="GO" id="GO:0005794">
    <property type="term" value="C:Golgi apparatus"/>
    <property type="evidence" value="ECO:0007669"/>
    <property type="project" value="TreeGrafter"/>
</dbReference>
<dbReference type="GO" id="GO:0004382">
    <property type="term" value="F:GDP phosphatase activity"/>
    <property type="evidence" value="ECO:0007669"/>
    <property type="project" value="TreeGrafter"/>
</dbReference>
<dbReference type="InterPro" id="IPR005024">
    <property type="entry name" value="Snf7_fam"/>
</dbReference>
<name>A0A3N0XP90_ANAGA</name>
<dbReference type="AlphaFoldDB" id="A0A3N0XP90"/>
<comment type="similarity">
    <text evidence="2 6">Belongs to the GDA1/CD39 NTPase family.</text>
</comment>
<dbReference type="Proteomes" id="UP000281406">
    <property type="component" value="Unassembled WGS sequence"/>
</dbReference>
<dbReference type="GO" id="GO:0045134">
    <property type="term" value="F:UDP phosphatase activity"/>
    <property type="evidence" value="ECO:0007669"/>
    <property type="project" value="TreeGrafter"/>
</dbReference>
<dbReference type="Pfam" id="PF01150">
    <property type="entry name" value="GDA1_CD39"/>
    <property type="match status" value="1"/>
</dbReference>
<evidence type="ECO:0000256" key="4">
    <source>
        <dbReference type="PIRSR" id="PIRSR600407-1"/>
    </source>
</evidence>
<evidence type="ECO:0000256" key="7">
    <source>
        <dbReference type="SAM" id="Coils"/>
    </source>
</evidence>
<feature type="active site" description="Proton acceptor" evidence="4">
    <location>
        <position position="657"/>
    </location>
</feature>
<feature type="transmembrane region" description="Helical" evidence="8">
    <location>
        <begin position="469"/>
        <end position="487"/>
    </location>
</feature>
<organism evidence="10 11">
    <name type="scientific">Anabarilius grahami</name>
    <name type="common">Kanglang fish</name>
    <name type="synonym">Barilius grahami</name>
    <dbReference type="NCBI Taxonomy" id="495550"/>
    <lineage>
        <taxon>Eukaryota</taxon>
        <taxon>Metazoa</taxon>
        <taxon>Chordata</taxon>
        <taxon>Craniata</taxon>
        <taxon>Vertebrata</taxon>
        <taxon>Euteleostomi</taxon>
        <taxon>Actinopterygii</taxon>
        <taxon>Neopterygii</taxon>
        <taxon>Teleostei</taxon>
        <taxon>Ostariophysi</taxon>
        <taxon>Cypriniformes</taxon>
        <taxon>Xenocyprididae</taxon>
        <taxon>Xenocypridinae</taxon>
        <taxon>Xenocypridinae incertae sedis</taxon>
        <taxon>Anabarilius</taxon>
    </lineage>
</organism>
<dbReference type="Gene3D" id="6.10.140.1230">
    <property type="match status" value="1"/>
</dbReference>
<dbReference type="Pfam" id="PF25880">
    <property type="entry name" value="WHD_CHMP7_1st"/>
    <property type="match status" value="1"/>
</dbReference>
<proteinExistence type="inferred from homology"/>
<dbReference type="GO" id="GO:0017111">
    <property type="term" value="F:ribonucleoside triphosphate phosphatase activity"/>
    <property type="evidence" value="ECO:0007669"/>
    <property type="project" value="TreeGrafter"/>
</dbReference>
<comment type="caution">
    <text evidence="10">The sequence shown here is derived from an EMBL/GenBank/DDBJ whole genome shotgun (WGS) entry which is preliminary data.</text>
</comment>
<keyword evidence="3 6" id="KW-0378">Hydrolase</keyword>
<dbReference type="Gene3D" id="3.30.420.540">
    <property type="match status" value="1"/>
</dbReference>
<evidence type="ECO:0000313" key="10">
    <source>
        <dbReference type="EMBL" id="ROI74425.1"/>
    </source>
</evidence>
<dbReference type="InterPro" id="IPR057471">
    <property type="entry name" value="CHMP7_WHD"/>
</dbReference>
<dbReference type="PROSITE" id="PS01238">
    <property type="entry name" value="GDA1_CD39_NTPASE"/>
    <property type="match status" value="1"/>
</dbReference>
<keyword evidence="8" id="KW-1133">Transmembrane helix</keyword>
<sequence>MSVSVQKSEAFFPPDWEDDERMAFLFSAFKENRDVDCTDWDGKIDFWSPLIIDHCRRCGSVCVSLQDLNESFRRKGIVPLGLSTVLQSMIRSGKVQKESDFAANVDSGWLSWGVGLLLVRPLKWTLSALLGSGRVPLEESFVVIELVKEKAAALLAAYRGSPLAVRSLLSFQELRGLSSHICPDESTLCMALLQLQREKHVTVSLHEGEKLVKFSQAGQGRVSPVSEVDLGIYQLQRSEKLLEERVEVLGQEAEKCKQQAKSLLKEGKKSQALRCLRGSKRVEKKADRLFAQLETVKGILDRIANSQTDRLVMQAYQAGVAALRISLKGVTVERAENLVDQIQELCDTQDEVNQTLASGALDSGEDSEELEEELKSLLEKTIPDNDVLPVVPNHPLSPPWKTGFSDADFIQSLPSVPDSSLDVLRGSVSAPRRMESAQISISCLFPASWHFSLSPVVLPRFLLPSFRQLLLLGLLAGVMGLLYLLLVTGKGQYSWMREDRHLHTRLGRVPDMEATDTNNPNLNYGLVVDCGSSGSRVFVYTWPRHNGNLHELLDIKQMRDKHRKPVVMKIKPGISEYASTPDKASDYISPLLSFAAQHIPKNKHQETPLYILCTAGMRVLPESQQEALLEDLRTDIPVNFNFLFSDSHVEVISGKQEGVYAWIGINFVLGRFNHVEDEHEAVVEVQVPGSDQQETLVRKRTAGVLDMGGVSTQIAYEVPKTVSFASPQQVIIHDNFQYI</sequence>
<evidence type="ECO:0000256" key="2">
    <source>
        <dbReference type="ARBA" id="ARBA00009283"/>
    </source>
</evidence>
<dbReference type="PANTHER" id="PTHR11782:SF29">
    <property type="entry name" value="ECTONUCLEOSIDE TRIPHOSPHATE DIPHOSPHOHYDROLASE 4"/>
    <property type="match status" value="1"/>
</dbReference>
<keyword evidence="8" id="KW-0812">Transmembrane</keyword>
<dbReference type="FunFam" id="3.30.420.40:FF:000057">
    <property type="entry name" value="Ectonucleoside triphosphate diphosphohydrolase 4"/>
    <property type="match status" value="1"/>
</dbReference>
<feature type="domain" description="CHMP7 winged helix" evidence="9">
    <location>
        <begin position="147"/>
        <end position="214"/>
    </location>
</feature>
<keyword evidence="11" id="KW-1185">Reference proteome</keyword>
<dbReference type="GO" id="GO:0005524">
    <property type="term" value="F:ATP binding"/>
    <property type="evidence" value="ECO:0007669"/>
    <property type="project" value="UniProtKB-KW"/>
</dbReference>
<dbReference type="GO" id="GO:0046036">
    <property type="term" value="P:CTP metabolic process"/>
    <property type="evidence" value="ECO:0007669"/>
    <property type="project" value="TreeGrafter"/>
</dbReference>
<dbReference type="Pfam" id="PF25239">
    <property type="entry name" value="WHD_CHMP7"/>
    <property type="match status" value="1"/>
</dbReference>
<keyword evidence="8" id="KW-0472">Membrane</keyword>
<dbReference type="GO" id="GO:0006256">
    <property type="term" value="P:UDP catabolic process"/>
    <property type="evidence" value="ECO:0007669"/>
    <property type="project" value="TreeGrafter"/>
</dbReference>
<reference evidence="10 11" key="1">
    <citation type="submission" date="2018-10" db="EMBL/GenBank/DDBJ databases">
        <title>Genome assembly for a Yunnan-Guizhou Plateau 3E fish, Anabarilius grahami (Regan), and its evolutionary and genetic applications.</title>
        <authorList>
            <person name="Jiang W."/>
        </authorList>
    </citation>
    <scope>NUCLEOTIDE SEQUENCE [LARGE SCALE GENOMIC DNA]</scope>
    <source>
        <strain evidence="10">AG-KIZ</strain>
        <tissue evidence="10">Muscle</tissue>
    </source>
</reference>
<dbReference type="GO" id="GO:0016020">
    <property type="term" value="C:membrane"/>
    <property type="evidence" value="ECO:0007669"/>
    <property type="project" value="TreeGrafter"/>
</dbReference>
<keyword evidence="5" id="KW-0067">ATP-binding</keyword>
<dbReference type="OrthoDB" id="10250120at2759"/>
<gene>
    <name evidence="10" type="ORF">DPX16_21974</name>
</gene>
<feature type="binding site" evidence="5">
    <location>
        <begin position="709"/>
        <end position="713"/>
    </location>
    <ligand>
        <name>ATP</name>
        <dbReference type="ChEBI" id="CHEBI:30616"/>
    </ligand>
</feature>
<dbReference type="PANTHER" id="PTHR11782">
    <property type="entry name" value="ADENOSINE/GUANOSINE DIPHOSPHATASE"/>
    <property type="match status" value="1"/>
</dbReference>
<protein>
    <submittedName>
        <fullName evidence="10">Charged multivesicular body protein 7</fullName>
    </submittedName>
</protein>
<evidence type="ECO:0000256" key="8">
    <source>
        <dbReference type="SAM" id="Phobius"/>
    </source>
</evidence>
<evidence type="ECO:0000259" key="9">
    <source>
        <dbReference type="Pfam" id="PF25239"/>
    </source>
</evidence>
<evidence type="ECO:0000256" key="6">
    <source>
        <dbReference type="RuleBase" id="RU003833"/>
    </source>
</evidence>